<protein>
    <recommendedName>
        <fullName evidence="3">Nucleotidyltransferase</fullName>
    </recommendedName>
</protein>
<accession>A0ABN3ENV7</accession>
<evidence type="ECO:0000313" key="2">
    <source>
        <dbReference type="Proteomes" id="UP001500305"/>
    </source>
</evidence>
<comment type="caution">
    <text evidence="1">The sequence shown here is derived from an EMBL/GenBank/DDBJ whole genome shotgun (WGS) entry which is preliminary data.</text>
</comment>
<proteinExistence type="predicted"/>
<name>A0ABN3ENV7_9ACTN</name>
<keyword evidence="2" id="KW-1185">Reference proteome</keyword>
<dbReference type="EMBL" id="BAAATR010000029">
    <property type="protein sequence ID" value="GAA2263805.1"/>
    <property type="molecule type" value="Genomic_DNA"/>
</dbReference>
<gene>
    <name evidence="1" type="ORF">GCM10010430_55480</name>
</gene>
<evidence type="ECO:0008006" key="3">
    <source>
        <dbReference type="Google" id="ProtNLM"/>
    </source>
</evidence>
<sequence>MRDPAPPRQLPPAQRELMVELADLLQVDELFVYGGAALDLLADAQLPSHDVDVAVVGLAQAERCRRRLLAHAEVGAVSAPRDYWIRLSQPVVMFDVEWRGRVLDLNFVDTIDGIGHFDIECVRWHHPSATYTDPHGVLACLPVRDAALVSGIEGENPLLLLNRAIKLAAKYGISLEGSGNLASAIPELTRSARQWASADDFHGRQAVHAHTRALAAATQRAGDPARFLEQCLRAGVIDCRHPALAEALHRHEGAIRRLAETRSYDDFWAEAEDLGQHRAVHHVTHSGGTS</sequence>
<reference evidence="1 2" key="1">
    <citation type="journal article" date="2019" name="Int. J. Syst. Evol. Microbiol.">
        <title>The Global Catalogue of Microorganisms (GCM) 10K type strain sequencing project: providing services to taxonomists for standard genome sequencing and annotation.</title>
        <authorList>
            <consortium name="The Broad Institute Genomics Platform"/>
            <consortium name="The Broad Institute Genome Sequencing Center for Infectious Disease"/>
            <person name="Wu L."/>
            <person name="Ma J."/>
        </authorList>
    </citation>
    <scope>NUCLEOTIDE SEQUENCE [LARGE SCALE GENOMIC DNA]</scope>
    <source>
        <strain evidence="1 2">JCM 7356</strain>
    </source>
</reference>
<evidence type="ECO:0000313" key="1">
    <source>
        <dbReference type="EMBL" id="GAA2263805.1"/>
    </source>
</evidence>
<dbReference type="RefSeq" id="WP_344639234.1">
    <property type="nucleotide sequence ID" value="NZ_BAAATR010000029.1"/>
</dbReference>
<dbReference type="Proteomes" id="UP001500305">
    <property type="component" value="Unassembled WGS sequence"/>
</dbReference>
<organism evidence="1 2">
    <name type="scientific">Kitasatospora cystarginea</name>
    <dbReference type="NCBI Taxonomy" id="58350"/>
    <lineage>
        <taxon>Bacteria</taxon>
        <taxon>Bacillati</taxon>
        <taxon>Actinomycetota</taxon>
        <taxon>Actinomycetes</taxon>
        <taxon>Kitasatosporales</taxon>
        <taxon>Streptomycetaceae</taxon>
        <taxon>Kitasatospora</taxon>
    </lineage>
</organism>